<proteinExistence type="predicted"/>
<sequence length="96" mass="10283">MYPNQRSNNHVAQAKMYGAGTKISAALSKAHRDAKSKGTSTTPELLLCIGQADAYVAARQSAAPTIPIDVLTKELGGKVGALFREYDLPQKSRLSH</sequence>
<gene>
    <name evidence="1" type="ORF">BM524_19365</name>
</gene>
<dbReference type="AlphaFoldDB" id="A0AAC9JFK4"/>
<protein>
    <submittedName>
        <fullName evidence="1">Uncharacterized protein</fullName>
    </submittedName>
</protein>
<keyword evidence="1" id="KW-0614">Plasmid</keyword>
<dbReference type="Proteomes" id="UP000182101">
    <property type="component" value="Plasmid pAMCP48-600"/>
</dbReference>
<evidence type="ECO:0000313" key="2">
    <source>
        <dbReference type="Proteomes" id="UP000182101"/>
    </source>
</evidence>
<reference evidence="1 2" key="1">
    <citation type="submission" date="2016-11" db="EMBL/GenBank/DDBJ databases">
        <title>Networking in microbes: conjugative elements and plasmids in the genus Alteromonas.</title>
        <authorList>
            <person name="Lopez-Perez M."/>
            <person name="Ramon-Marco N."/>
            <person name="Rodriguez-Valera F."/>
        </authorList>
    </citation>
    <scope>NUCLEOTIDE SEQUENCE [LARGE SCALE GENOMIC DNA]</scope>
    <source>
        <strain evidence="1 2">CP48</strain>
        <plasmid evidence="2">pamcp48-600</plasmid>
    </source>
</reference>
<name>A0AAC9JFK4_9ALTE</name>
<geneLocation type="plasmid" evidence="2">
    <name>pamcp48-600</name>
</geneLocation>
<dbReference type="RefSeq" id="WP_071960692.1">
    <property type="nucleotide sequence ID" value="NZ_CP018025.1"/>
</dbReference>
<accession>A0AAC9JFK4</accession>
<evidence type="ECO:0000313" key="1">
    <source>
        <dbReference type="EMBL" id="APD92082.1"/>
    </source>
</evidence>
<organism evidence="1 2">
    <name type="scientific">Alteromonas mediterranea</name>
    <dbReference type="NCBI Taxonomy" id="314275"/>
    <lineage>
        <taxon>Bacteria</taxon>
        <taxon>Pseudomonadati</taxon>
        <taxon>Pseudomonadota</taxon>
        <taxon>Gammaproteobacteria</taxon>
        <taxon>Alteromonadales</taxon>
        <taxon>Alteromonadaceae</taxon>
        <taxon>Alteromonas/Salinimonas group</taxon>
        <taxon>Alteromonas</taxon>
    </lineage>
</organism>
<dbReference type="EMBL" id="CP018025">
    <property type="protein sequence ID" value="APD92082.1"/>
    <property type="molecule type" value="Genomic_DNA"/>
</dbReference>